<dbReference type="InterPro" id="IPR037523">
    <property type="entry name" value="VOC_core"/>
</dbReference>
<evidence type="ECO:0000259" key="1">
    <source>
        <dbReference type="PROSITE" id="PS51819"/>
    </source>
</evidence>
<dbReference type="InterPro" id="IPR004360">
    <property type="entry name" value="Glyas_Fos-R_dOase_dom"/>
</dbReference>
<protein>
    <submittedName>
        <fullName evidence="2">Glyoxalase-like domain protein</fullName>
    </submittedName>
</protein>
<sequence>MSWIPKDFLVWGELPVTDLDKVVAFYRTVTQGEITVTEDGPNPMAVFQVKDRAMGIALSIYPGTPPERGTGPTLHLAAKGKLEEVMQRVRDAGGEVVSDPIPLPAGRFFYAIDLDGNSVGFFEGK</sequence>
<dbReference type="Proteomes" id="UP000225972">
    <property type="component" value="Unassembled WGS sequence"/>
</dbReference>
<dbReference type="Pfam" id="PF00903">
    <property type="entry name" value="Glyoxalase"/>
    <property type="match status" value="1"/>
</dbReference>
<reference evidence="3" key="1">
    <citation type="submission" date="2017-05" db="EMBL/GenBank/DDBJ databases">
        <authorList>
            <person name="Rodrigo-Torres L."/>
            <person name="Arahal R. D."/>
            <person name="Lucena T."/>
        </authorList>
    </citation>
    <scope>NUCLEOTIDE SEQUENCE [LARGE SCALE GENOMIC DNA]</scope>
    <source>
        <strain evidence="3">CECT 8649</strain>
    </source>
</reference>
<dbReference type="OrthoDB" id="9793039at2"/>
<dbReference type="RefSeq" id="WP_099246427.1">
    <property type="nucleotide sequence ID" value="NZ_FXXP01000002.1"/>
</dbReference>
<keyword evidence="3" id="KW-1185">Reference proteome</keyword>
<evidence type="ECO:0000313" key="3">
    <source>
        <dbReference type="Proteomes" id="UP000225972"/>
    </source>
</evidence>
<accession>A0A238JFS1</accession>
<evidence type="ECO:0000313" key="2">
    <source>
        <dbReference type="EMBL" id="SMX28812.1"/>
    </source>
</evidence>
<dbReference type="CDD" id="cd07247">
    <property type="entry name" value="SgaA_N_like"/>
    <property type="match status" value="1"/>
</dbReference>
<feature type="domain" description="VOC" evidence="1">
    <location>
        <begin position="8"/>
        <end position="124"/>
    </location>
</feature>
<name>A0A238JFS1_9RHOB</name>
<dbReference type="EMBL" id="FXXP01000002">
    <property type="protein sequence ID" value="SMX28812.1"/>
    <property type="molecule type" value="Genomic_DNA"/>
</dbReference>
<organism evidence="2 3">
    <name type="scientific">Pelagimonas phthalicica</name>
    <dbReference type="NCBI Taxonomy" id="1037362"/>
    <lineage>
        <taxon>Bacteria</taxon>
        <taxon>Pseudomonadati</taxon>
        <taxon>Pseudomonadota</taxon>
        <taxon>Alphaproteobacteria</taxon>
        <taxon>Rhodobacterales</taxon>
        <taxon>Roseobacteraceae</taxon>
        <taxon>Pelagimonas</taxon>
    </lineage>
</organism>
<dbReference type="Gene3D" id="3.10.180.10">
    <property type="entry name" value="2,3-Dihydroxybiphenyl 1,2-Dioxygenase, domain 1"/>
    <property type="match status" value="1"/>
</dbReference>
<gene>
    <name evidence="2" type="ORF">TRP8649_02938</name>
</gene>
<proteinExistence type="predicted"/>
<dbReference type="InterPro" id="IPR029068">
    <property type="entry name" value="Glyas_Bleomycin-R_OHBP_Dase"/>
</dbReference>
<dbReference type="PROSITE" id="PS51819">
    <property type="entry name" value="VOC"/>
    <property type="match status" value="1"/>
</dbReference>
<dbReference type="AlphaFoldDB" id="A0A238JFS1"/>
<dbReference type="SUPFAM" id="SSF54593">
    <property type="entry name" value="Glyoxalase/Bleomycin resistance protein/Dihydroxybiphenyl dioxygenase"/>
    <property type="match status" value="1"/>
</dbReference>